<proteinExistence type="inferred from homology"/>
<comment type="catalytic activity">
    <reaction evidence="11 13">
        <text>L-threonyl-[protein] + ATP = O-phospho-L-threonyl-[protein] + ADP + H(+)</text>
        <dbReference type="Rhea" id="RHEA:46608"/>
        <dbReference type="Rhea" id="RHEA-COMP:11060"/>
        <dbReference type="Rhea" id="RHEA-COMP:11605"/>
        <dbReference type="ChEBI" id="CHEBI:15378"/>
        <dbReference type="ChEBI" id="CHEBI:30013"/>
        <dbReference type="ChEBI" id="CHEBI:30616"/>
        <dbReference type="ChEBI" id="CHEBI:61977"/>
        <dbReference type="ChEBI" id="CHEBI:456216"/>
        <dbReference type="EC" id="2.7.11.1"/>
    </reaction>
</comment>
<evidence type="ECO:0000256" key="14">
    <source>
        <dbReference type="SAM" id="Phobius"/>
    </source>
</evidence>
<evidence type="ECO:0000313" key="18">
    <source>
        <dbReference type="EMBL" id="KAK4576429.1"/>
    </source>
</evidence>
<dbReference type="GO" id="GO:0005524">
    <property type="term" value="F:ATP binding"/>
    <property type="evidence" value="ECO:0007669"/>
    <property type="project" value="UniProtKB-KW"/>
</dbReference>
<dbReference type="CDD" id="cd01098">
    <property type="entry name" value="PAN_AP_plant"/>
    <property type="match status" value="1"/>
</dbReference>
<keyword evidence="19" id="KW-1185">Reference proteome</keyword>
<dbReference type="InterPro" id="IPR036426">
    <property type="entry name" value="Bulb-type_lectin_dom_sf"/>
</dbReference>
<feature type="transmembrane region" description="Helical" evidence="14">
    <location>
        <begin position="428"/>
        <end position="451"/>
    </location>
</feature>
<evidence type="ECO:0000256" key="6">
    <source>
        <dbReference type="ARBA" id="ARBA00022777"/>
    </source>
</evidence>
<dbReference type="InterPro" id="IPR001245">
    <property type="entry name" value="Ser-Thr/Tyr_kinase_cat_dom"/>
</dbReference>
<dbReference type="Pfam" id="PF01453">
    <property type="entry name" value="B_lectin"/>
    <property type="match status" value="1"/>
</dbReference>
<name>A0AAN7ENI8_QUERU</name>
<dbReference type="FunFam" id="3.50.4.10:FF:000002">
    <property type="entry name" value="G-type lectin S-receptor-like serine/threonine-protein kinase"/>
    <property type="match status" value="1"/>
</dbReference>
<evidence type="ECO:0000313" key="19">
    <source>
        <dbReference type="Proteomes" id="UP001324115"/>
    </source>
</evidence>
<keyword evidence="1 13" id="KW-0723">Serine/threonine-protein kinase</keyword>
<dbReference type="PROSITE" id="PS50011">
    <property type="entry name" value="PROTEIN_KINASE_DOM"/>
    <property type="match status" value="1"/>
</dbReference>
<keyword evidence="6 13" id="KW-0418">Kinase</keyword>
<dbReference type="PROSITE" id="PS50948">
    <property type="entry name" value="PAN"/>
    <property type="match status" value="1"/>
</dbReference>
<evidence type="ECO:0000256" key="13">
    <source>
        <dbReference type="PIRNR" id="PIRNR000641"/>
    </source>
</evidence>
<dbReference type="InterPro" id="IPR011009">
    <property type="entry name" value="Kinase-like_dom_sf"/>
</dbReference>
<dbReference type="CDD" id="cd14066">
    <property type="entry name" value="STKc_IRAK"/>
    <property type="match status" value="1"/>
</dbReference>
<dbReference type="GO" id="GO:0004674">
    <property type="term" value="F:protein serine/threonine kinase activity"/>
    <property type="evidence" value="ECO:0007669"/>
    <property type="project" value="UniProtKB-KW"/>
</dbReference>
<dbReference type="InterPro" id="IPR001480">
    <property type="entry name" value="Bulb-type_lectin_dom"/>
</dbReference>
<feature type="domain" description="Protein kinase" evidence="15">
    <location>
        <begin position="495"/>
        <end position="771"/>
    </location>
</feature>
<dbReference type="InterPro" id="IPR024171">
    <property type="entry name" value="SRK-like_kinase"/>
</dbReference>
<dbReference type="PANTHER" id="PTHR32444:SF183">
    <property type="entry name" value="APPLE DOMAIN-CONTAINING PROTEIN"/>
    <property type="match status" value="1"/>
</dbReference>
<sequence>MEAFTYLFVYSILSTFLRTSITLDTITPTQSIRDGDILASAGRRFQMGFFSPDNSKSRYVGIWYTVSSGTVVWVANRDTPLNDHSGLLKVTDGVVILLNSTNSTVWSSNTSRTAENPVLQLLDNGNLNFLWQSFNYPCDTLLPEMKLGRNFVTGLGRFLTSWKSTDDPTQGEFSLRLDLRGLPQVVVEKGDTIKARLGSWNGVGLTGFTGLTRNPLYVYEFMFDENEVYYKYKLKNSLFFTRFVVNPSGIAQRFTWLDRTNRWELFSTMPADQCANYAFCGAYASCNIGNTPVCACLEGFLPKSPKAWDSVDWSDGCVRKTPLNCSDGPDGDGFLKYTGLKLPDTSSSWFDKTMSLKECEELCLKNCSCTAYGNLDIRKGGNGCLLWFGNLLDIRVFADGGEDLYVRLAASELDHVGKKRRSSKKKQVGIMIDSALFVPGMIILGLVSYIWKRKLRKQAMTKRNRGKECDNVGGKEDIELPIFDLTAIANATDNFSRENKLGEDGFGSVFKGTLREGKEIAVERQSKNSGQGLNEFKNEVILIAKLQHCNLVKLLGFCIEENEKMLIYEYMSNKSLDSFIFEQTKSKLLDWHKHINIITRVARGLLYLHQDSRLRIIHRDLKASNILLDNDMNPKISDFGLAKSFGGDQGDTKTNRIIGTYGYMSPEYAVHGQYSIKSDVFSFGVLILEILSGKKNRGFCHPEHCHNLLGHAWRLWIEDRPIELIDDSVGDFALPEMLRCIHVGLLCVQQRPEDRPNMSSVVLILSSESLLPKPRQPGFYTDSPEADSSCSTPFSANEMSYTLFEAR</sequence>
<dbReference type="FunFam" id="3.30.200.20:FF:000195">
    <property type="entry name" value="G-type lectin S-receptor-like serine/threonine-protein kinase"/>
    <property type="match status" value="1"/>
</dbReference>
<dbReference type="Pfam" id="PF07714">
    <property type="entry name" value="PK_Tyr_Ser-Thr"/>
    <property type="match status" value="1"/>
</dbReference>
<keyword evidence="10" id="KW-0325">Glycoprotein</keyword>
<evidence type="ECO:0000256" key="2">
    <source>
        <dbReference type="ARBA" id="ARBA00022553"/>
    </source>
</evidence>
<dbReference type="Pfam" id="PF00954">
    <property type="entry name" value="S_locus_glycop"/>
    <property type="match status" value="1"/>
</dbReference>
<evidence type="ECO:0000256" key="4">
    <source>
        <dbReference type="ARBA" id="ARBA00022729"/>
    </source>
</evidence>
<dbReference type="EMBL" id="JAXUIC010000008">
    <property type="protein sequence ID" value="KAK4576429.1"/>
    <property type="molecule type" value="Genomic_DNA"/>
</dbReference>
<dbReference type="Gene3D" id="1.10.510.10">
    <property type="entry name" value="Transferase(Phosphotransferase) domain 1"/>
    <property type="match status" value="1"/>
</dbReference>
<feature type="domain" description="Apple" evidence="17">
    <location>
        <begin position="325"/>
        <end position="409"/>
    </location>
</feature>
<evidence type="ECO:0000256" key="11">
    <source>
        <dbReference type="ARBA" id="ARBA00047899"/>
    </source>
</evidence>
<evidence type="ECO:0000256" key="1">
    <source>
        <dbReference type="ARBA" id="ARBA00022527"/>
    </source>
</evidence>
<dbReference type="FunFam" id="2.90.10.10:FF:000005">
    <property type="entry name" value="G-type lectin S-receptor-like serine/threonine-protein kinase"/>
    <property type="match status" value="1"/>
</dbReference>
<keyword evidence="14" id="KW-0472">Membrane</keyword>
<dbReference type="SUPFAM" id="SSF56112">
    <property type="entry name" value="Protein kinase-like (PK-like)"/>
    <property type="match status" value="1"/>
</dbReference>
<dbReference type="Gene3D" id="3.50.4.10">
    <property type="entry name" value="Hepatocyte Growth Factor"/>
    <property type="match status" value="1"/>
</dbReference>
<evidence type="ECO:0000256" key="12">
    <source>
        <dbReference type="ARBA" id="ARBA00048679"/>
    </source>
</evidence>
<dbReference type="EC" id="2.7.11.1" evidence="13"/>
<evidence type="ECO:0000256" key="10">
    <source>
        <dbReference type="ARBA" id="ARBA00023180"/>
    </source>
</evidence>
<keyword evidence="3 13" id="KW-0808">Transferase</keyword>
<keyword evidence="8" id="KW-1015">Disulfide bond</keyword>
<dbReference type="Pfam" id="PF08276">
    <property type="entry name" value="PAN_2"/>
    <property type="match status" value="1"/>
</dbReference>
<protein>
    <recommendedName>
        <fullName evidence="13">Receptor-like serine/threonine-protein kinase</fullName>
        <ecNumber evidence="13">2.7.11.1</ecNumber>
    </recommendedName>
</protein>
<dbReference type="PANTHER" id="PTHR32444">
    <property type="entry name" value="BULB-TYPE LECTIN DOMAIN-CONTAINING PROTEIN"/>
    <property type="match status" value="1"/>
</dbReference>
<evidence type="ECO:0000256" key="9">
    <source>
        <dbReference type="ARBA" id="ARBA00023170"/>
    </source>
</evidence>
<feature type="domain" description="Bulb-type lectin" evidence="16">
    <location>
        <begin position="23"/>
        <end position="142"/>
    </location>
</feature>
<dbReference type="GO" id="GO:0048544">
    <property type="term" value="P:recognition of pollen"/>
    <property type="evidence" value="ECO:0007669"/>
    <property type="project" value="InterPro"/>
</dbReference>
<dbReference type="SMART" id="SM00473">
    <property type="entry name" value="PAN_AP"/>
    <property type="match status" value="1"/>
</dbReference>
<dbReference type="Gene3D" id="2.90.10.10">
    <property type="entry name" value="Bulb-type lectin domain"/>
    <property type="match status" value="1"/>
</dbReference>
<evidence type="ECO:0000259" key="17">
    <source>
        <dbReference type="PROSITE" id="PS50948"/>
    </source>
</evidence>
<reference evidence="18 19" key="1">
    <citation type="journal article" date="2023" name="G3 (Bethesda)">
        <title>A haplotype-resolved chromosome-scale genome for Quercus rubra L. provides insights into the genetics of adaptive traits for red oak species.</title>
        <authorList>
            <person name="Kapoor B."/>
            <person name="Jenkins J."/>
            <person name="Schmutz J."/>
            <person name="Zhebentyayeva T."/>
            <person name="Kuelheim C."/>
            <person name="Coggeshall M."/>
            <person name="Heim C."/>
            <person name="Lasky J.R."/>
            <person name="Leites L."/>
            <person name="Islam-Faridi N."/>
            <person name="Romero-Severson J."/>
            <person name="DeLeo V.L."/>
            <person name="Lucas S.M."/>
            <person name="Lazic D."/>
            <person name="Gailing O."/>
            <person name="Carlson J."/>
            <person name="Staton M."/>
        </authorList>
    </citation>
    <scope>NUCLEOTIDE SEQUENCE [LARGE SCALE GENOMIC DNA]</scope>
    <source>
        <strain evidence="18">Pseudo-F2</strain>
    </source>
</reference>
<dbReference type="InterPro" id="IPR008271">
    <property type="entry name" value="Ser/Thr_kinase_AS"/>
</dbReference>
<keyword evidence="2" id="KW-0597">Phosphoprotein</keyword>
<organism evidence="18 19">
    <name type="scientific">Quercus rubra</name>
    <name type="common">Northern red oak</name>
    <name type="synonym">Quercus borealis</name>
    <dbReference type="NCBI Taxonomy" id="3512"/>
    <lineage>
        <taxon>Eukaryota</taxon>
        <taxon>Viridiplantae</taxon>
        <taxon>Streptophyta</taxon>
        <taxon>Embryophyta</taxon>
        <taxon>Tracheophyta</taxon>
        <taxon>Spermatophyta</taxon>
        <taxon>Magnoliopsida</taxon>
        <taxon>eudicotyledons</taxon>
        <taxon>Gunneridae</taxon>
        <taxon>Pentapetalae</taxon>
        <taxon>rosids</taxon>
        <taxon>fabids</taxon>
        <taxon>Fagales</taxon>
        <taxon>Fagaceae</taxon>
        <taxon>Quercus</taxon>
    </lineage>
</organism>
<keyword evidence="7 13" id="KW-0067">ATP-binding</keyword>
<keyword evidence="9" id="KW-0675">Receptor</keyword>
<dbReference type="SUPFAM" id="SSF51110">
    <property type="entry name" value="alpha-D-mannose-specific plant lectins"/>
    <property type="match status" value="1"/>
</dbReference>
<dbReference type="InterPro" id="IPR000719">
    <property type="entry name" value="Prot_kinase_dom"/>
</dbReference>
<dbReference type="SMART" id="SM00220">
    <property type="entry name" value="S_TKc"/>
    <property type="match status" value="1"/>
</dbReference>
<dbReference type="FunFam" id="1.10.510.10:FF:000060">
    <property type="entry name" value="G-type lectin S-receptor-like serine/threonine-protein kinase"/>
    <property type="match status" value="1"/>
</dbReference>
<dbReference type="CDD" id="cd00028">
    <property type="entry name" value="B_lectin"/>
    <property type="match status" value="1"/>
</dbReference>
<dbReference type="InterPro" id="IPR003609">
    <property type="entry name" value="Pan_app"/>
</dbReference>
<dbReference type="PROSITE" id="PS50927">
    <property type="entry name" value="BULB_LECTIN"/>
    <property type="match status" value="1"/>
</dbReference>
<dbReference type="Gene3D" id="3.30.200.20">
    <property type="entry name" value="Phosphorylase Kinase, domain 1"/>
    <property type="match status" value="1"/>
</dbReference>
<dbReference type="PIRSF" id="PIRSF000641">
    <property type="entry name" value="SRK"/>
    <property type="match status" value="1"/>
</dbReference>
<evidence type="ECO:0000259" key="16">
    <source>
        <dbReference type="PROSITE" id="PS50927"/>
    </source>
</evidence>
<keyword evidence="4" id="KW-0732">Signal</keyword>
<evidence type="ECO:0000256" key="3">
    <source>
        <dbReference type="ARBA" id="ARBA00022679"/>
    </source>
</evidence>
<evidence type="ECO:0000259" key="15">
    <source>
        <dbReference type="PROSITE" id="PS50011"/>
    </source>
</evidence>
<keyword evidence="5 13" id="KW-0547">Nucleotide-binding</keyword>
<evidence type="ECO:0000256" key="8">
    <source>
        <dbReference type="ARBA" id="ARBA00023157"/>
    </source>
</evidence>
<dbReference type="InterPro" id="IPR000858">
    <property type="entry name" value="S_locus_glycoprot_dom"/>
</dbReference>
<accession>A0AAN7ENI8</accession>
<evidence type="ECO:0000256" key="5">
    <source>
        <dbReference type="ARBA" id="ARBA00022741"/>
    </source>
</evidence>
<keyword evidence="14" id="KW-0812">Transmembrane</keyword>
<comment type="similarity">
    <text evidence="13">Belongs to the protein kinase superfamily. Ser/Thr protein kinase family.</text>
</comment>
<comment type="catalytic activity">
    <reaction evidence="12 13">
        <text>L-seryl-[protein] + ATP = O-phospho-L-seryl-[protein] + ADP + H(+)</text>
        <dbReference type="Rhea" id="RHEA:17989"/>
        <dbReference type="Rhea" id="RHEA-COMP:9863"/>
        <dbReference type="Rhea" id="RHEA-COMP:11604"/>
        <dbReference type="ChEBI" id="CHEBI:15378"/>
        <dbReference type="ChEBI" id="CHEBI:29999"/>
        <dbReference type="ChEBI" id="CHEBI:30616"/>
        <dbReference type="ChEBI" id="CHEBI:83421"/>
        <dbReference type="ChEBI" id="CHEBI:456216"/>
        <dbReference type="EC" id="2.7.11.1"/>
    </reaction>
</comment>
<dbReference type="Proteomes" id="UP001324115">
    <property type="component" value="Unassembled WGS sequence"/>
</dbReference>
<evidence type="ECO:0000256" key="7">
    <source>
        <dbReference type="ARBA" id="ARBA00022840"/>
    </source>
</evidence>
<dbReference type="SMART" id="SM00108">
    <property type="entry name" value="B_lectin"/>
    <property type="match status" value="1"/>
</dbReference>
<keyword evidence="14" id="KW-1133">Transmembrane helix</keyword>
<dbReference type="PROSITE" id="PS00108">
    <property type="entry name" value="PROTEIN_KINASE_ST"/>
    <property type="match status" value="1"/>
</dbReference>
<comment type="caution">
    <text evidence="18">The sequence shown here is derived from an EMBL/GenBank/DDBJ whole genome shotgun (WGS) entry which is preliminary data.</text>
</comment>
<dbReference type="AlphaFoldDB" id="A0AAN7ENI8"/>
<gene>
    <name evidence="18" type="ORF">RGQ29_027119</name>
</gene>